<proteinExistence type="predicted"/>
<dbReference type="Proteomes" id="UP000092691">
    <property type="component" value="Chromosome"/>
</dbReference>
<reference evidence="1 2" key="1">
    <citation type="submission" date="2016-06" db="EMBL/GenBank/DDBJ databases">
        <title>Microsymbionts genomes from the relict species Vavilovia formosa.</title>
        <authorList>
            <person name="Chirak E."/>
            <person name="Kimeklis A."/>
            <person name="Andronov E."/>
        </authorList>
    </citation>
    <scope>NUCLEOTIDE SEQUENCE [LARGE SCALE GENOMIC DNA]</scope>
    <source>
        <strain evidence="1 2">Vaf10</strain>
    </source>
</reference>
<dbReference type="AlphaFoldDB" id="A0A1B1C3Z5"/>
<dbReference type="OrthoDB" id="9940891at2"/>
<evidence type="ECO:0000313" key="2">
    <source>
        <dbReference type="Proteomes" id="UP000092691"/>
    </source>
</evidence>
<sequence length="179" mass="20767">MIDPDKILPSWRFALDPALQIEAKKFYDFVDYWPPYGWSDDQIKRWVEKGIVGEMSINWPLIHHIDQKLDGLVSKTLMLMCHRPRDLPPGHARLFGKAFFNVSGAESVRHAMRYMIDHKLKGGPRRTALEPGEEEYDDGRIIALSSVRDDAVHRSDLSEDARDILEKKEEQQKLSVNLR</sequence>
<name>A0A1B1C3Z5_RHILE</name>
<gene>
    <name evidence="1" type="ORF">BA011_00975</name>
</gene>
<evidence type="ECO:0000313" key="1">
    <source>
        <dbReference type="EMBL" id="ANP84450.1"/>
    </source>
</evidence>
<accession>A0A1B1C3Z5</accession>
<organism evidence="1 2">
    <name type="scientific">Rhizobium leguminosarum</name>
    <dbReference type="NCBI Taxonomy" id="384"/>
    <lineage>
        <taxon>Bacteria</taxon>
        <taxon>Pseudomonadati</taxon>
        <taxon>Pseudomonadota</taxon>
        <taxon>Alphaproteobacteria</taxon>
        <taxon>Hyphomicrobiales</taxon>
        <taxon>Rhizobiaceae</taxon>
        <taxon>Rhizobium/Agrobacterium group</taxon>
        <taxon>Rhizobium</taxon>
    </lineage>
</organism>
<dbReference type="EMBL" id="CP016286">
    <property type="protein sequence ID" value="ANP84450.1"/>
    <property type="molecule type" value="Genomic_DNA"/>
</dbReference>
<dbReference type="RefSeq" id="WP_065279099.1">
    <property type="nucleotide sequence ID" value="NZ_CP016286.1"/>
</dbReference>
<protein>
    <submittedName>
        <fullName evidence="1">Uncharacterized protein</fullName>
    </submittedName>
</protein>